<accession>I7GL36</accession>
<organism evidence="1">
    <name type="scientific">Macaca fascicularis</name>
    <name type="common">Crab-eating macaque</name>
    <name type="synonym">Cynomolgus monkey</name>
    <dbReference type="NCBI Taxonomy" id="9541"/>
    <lineage>
        <taxon>Eukaryota</taxon>
        <taxon>Metazoa</taxon>
        <taxon>Chordata</taxon>
        <taxon>Craniata</taxon>
        <taxon>Vertebrata</taxon>
        <taxon>Euteleostomi</taxon>
        <taxon>Mammalia</taxon>
        <taxon>Eutheria</taxon>
        <taxon>Euarchontoglires</taxon>
        <taxon>Primates</taxon>
        <taxon>Haplorrhini</taxon>
        <taxon>Catarrhini</taxon>
        <taxon>Cercopithecidae</taxon>
        <taxon>Cercopithecinae</taxon>
        <taxon>Macaca</taxon>
    </lineage>
</organism>
<proteinExistence type="evidence at transcript level"/>
<reference evidence="1" key="1">
    <citation type="journal article" date="2007" name="PLoS Biol.">
        <title>Rate of evolution in brain-expressed genes in humans and other primates.</title>
        <authorList>
            <person name="Wang H.-Y."/>
            <person name="Chien H.-C."/>
            <person name="Osada N."/>
            <person name="Hashimoto K."/>
            <person name="Sugano S."/>
            <person name="Gojobori T."/>
            <person name="Chou C.-K."/>
            <person name="Tsai S.-F."/>
            <person name="Wu C.-I."/>
            <person name="Shen C.-K.J."/>
        </authorList>
    </citation>
    <scope>NUCLEOTIDE SEQUENCE</scope>
</reference>
<sequence>MIFLKNEFPCYFFLKFSNIIRSHAEFTSADILLKTGIILSTNIYIYTYI</sequence>
<evidence type="ECO:0000313" key="1">
    <source>
        <dbReference type="EMBL" id="BAE89194.1"/>
    </source>
</evidence>
<protein>
    <submittedName>
        <fullName evidence="1">Macaca fascicularis brain cDNA, clone: QflA-16820</fullName>
    </submittedName>
</protein>
<dbReference type="EMBL" id="AB172132">
    <property type="protein sequence ID" value="BAE89194.1"/>
    <property type="molecule type" value="mRNA"/>
</dbReference>
<name>I7GL36_MACFA</name>
<dbReference type="AlphaFoldDB" id="I7GL36"/>